<dbReference type="AlphaFoldDB" id="A0AAN8A817"/>
<evidence type="ECO:0000256" key="4">
    <source>
        <dbReference type="ARBA" id="ARBA00022692"/>
    </source>
</evidence>
<feature type="transmembrane region" description="Helical" evidence="9">
    <location>
        <begin position="282"/>
        <end position="303"/>
    </location>
</feature>
<comment type="function">
    <text evidence="1">Fluoride channel required for the rapid expulsion of cytoplasmic fluoride.</text>
</comment>
<dbReference type="Proteomes" id="UP001306508">
    <property type="component" value="Unassembled WGS sequence"/>
</dbReference>
<feature type="transmembrane region" description="Helical" evidence="9">
    <location>
        <begin position="355"/>
        <end position="376"/>
    </location>
</feature>
<dbReference type="PANTHER" id="PTHR28259:SF1">
    <property type="entry name" value="FLUORIDE EXPORT PROTEIN 1-RELATED"/>
    <property type="match status" value="1"/>
</dbReference>
<evidence type="ECO:0000256" key="1">
    <source>
        <dbReference type="ARBA" id="ARBA00002598"/>
    </source>
</evidence>
<dbReference type="GO" id="GO:1903425">
    <property type="term" value="F:fluoride transmembrane transporter activity"/>
    <property type="evidence" value="ECO:0007669"/>
    <property type="project" value="TreeGrafter"/>
</dbReference>
<comment type="caution">
    <text evidence="10">The sequence shown here is derived from an EMBL/GenBank/DDBJ whole genome shotgun (WGS) entry which is preliminary data.</text>
</comment>
<evidence type="ECO:0000256" key="6">
    <source>
        <dbReference type="ARBA" id="ARBA00023136"/>
    </source>
</evidence>
<evidence type="ECO:0000313" key="11">
    <source>
        <dbReference type="Proteomes" id="UP001306508"/>
    </source>
</evidence>
<protein>
    <submittedName>
        <fullName evidence="10">Uncharacterized protein</fullName>
    </submittedName>
</protein>
<gene>
    <name evidence="10" type="ORF">RI543_000718</name>
</gene>
<feature type="transmembrane region" description="Helical" evidence="9">
    <location>
        <begin position="106"/>
        <end position="132"/>
    </location>
</feature>
<evidence type="ECO:0000256" key="9">
    <source>
        <dbReference type="SAM" id="Phobius"/>
    </source>
</evidence>
<keyword evidence="3" id="KW-1003">Cell membrane</keyword>
<feature type="transmembrane region" description="Helical" evidence="9">
    <location>
        <begin position="223"/>
        <end position="246"/>
    </location>
</feature>
<reference evidence="11" key="1">
    <citation type="submission" date="2023-07" db="EMBL/GenBank/DDBJ databases">
        <title>A draft genome of Kazachstania heterogenica Y-27499.</title>
        <authorList>
            <person name="Donic C."/>
            <person name="Kralova J.S."/>
            <person name="Fidel L."/>
            <person name="Ben-Dor S."/>
            <person name="Jung S."/>
        </authorList>
    </citation>
    <scope>NUCLEOTIDE SEQUENCE [LARGE SCALE GENOMIC DNA]</scope>
    <source>
        <strain evidence="11">Y27499</strain>
    </source>
</reference>
<comment type="subcellular location">
    <subcellularLocation>
        <location evidence="2">Cell membrane</location>
        <topology evidence="2">Multi-pass membrane protein</topology>
    </subcellularLocation>
</comment>
<keyword evidence="6 9" id="KW-0472">Membrane</keyword>
<sequence>MSEDKEDSSTVDSVNKLDKMKDQNKIYAGLDFLLSPTSIFHCYLILITCTIIGNTTRFGISHLSNYSYSFIAPQNTLWPNFVSCLIMGMCQTLNAKEIGWFTECPYLFTGITVGFCGSLSSYSSMMLEVFLFSTSLNPVNIKHNFKLPNRAYGIMEFLSVLLCQMFVSLGAYLFGRAFASDIIVKFIDICVKHKSSSSFSSSSSPEGSVESISYRTLRKYIKFVDFLLAGLGIPLTILFVVLASVYDNFSRSDWTLGPIFGIFGTFARYYISLFFNPLSKKFYYGTFICNEFAVLTLGFFTLVQRGYNSSLTGPIVSRINACRIVSSLAGGFCGSLSTISTFINEGYNMDLAHALNYYIITIALSYILLTITLGAFSWSRGLTESIC</sequence>
<feature type="transmembrane region" description="Helical" evidence="9">
    <location>
        <begin position="26"/>
        <end position="53"/>
    </location>
</feature>
<evidence type="ECO:0000256" key="5">
    <source>
        <dbReference type="ARBA" id="ARBA00022989"/>
    </source>
</evidence>
<proteinExistence type="inferred from homology"/>
<feature type="transmembrane region" description="Helical" evidence="9">
    <location>
        <begin position="152"/>
        <end position="175"/>
    </location>
</feature>
<dbReference type="InterPro" id="IPR003691">
    <property type="entry name" value="FluC"/>
</dbReference>
<dbReference type="EMBL" id="JAWIZZ010000029">
    <property type="protein sequence ID" value="KAK5781817.1"/>
    <property type="molecule type" value="Genomic_DNA"/>
</dbReference>
<evidence type="ECO:0000256" key="2">
    <source>
        <dbReference type="ARBA" id="ARBA00004651"/>
    </source>
</evidence>
<dbReference type="Pfam" id="PF02537">
    <property type="entry name" value="CRCB"/>
    <property type="match status" value="2"/>
</dbReference>
<evidence type="ECO:0000313" key="10">
    <source>
        <dbReference type="EMBL" id="KAK5781817.1"/>
    </source>
</evidence>
<evidence type="ECO:0000256" key="7">
    <source>
        <dbReference type="ARBA" id="ARBA00035120"/>
    </source>
</evidence>
<dbReference type="GO" id="GO:0005886">
    <property type="term" value="C:plasma membrane"/>
    <property type="evidence" value="ECO:0007669"/>
    <property type="project" value="UniProtKB-SubCell"/>
</dbReference>
<keyword evidence="5 9" id="KW-1133">Transmembrane helix</keyword>
<keyword evidence="11" id="KW-1185">Reference proteome</keyword>
<keyword evidence="4 9" id="KW-0812">Transmembrane</keyword>
<evidence type="ECO:0000256" key="8">
    <source>
        <dbReference type="ARBA" id="ARBA00035585"/>
    </source>
</evidence>
<name>A0AAN8A817_9SACH</name>
<accession>A0AAN8A817</accession>
<comment type="similarity">
    <text evidence="7">Belongs to the fluoride channel Fluc/FEX (TC 1.A.43) family.</text>
</comment>
<evidence type="ECO:0000256" key="3">
    <source>
        <dbReference type="ARBA" id="ARBA00022475"/>
    </source>
</evidence>
<comment type="catalytic activity">
    <reaction evidence="8">
        <text>fluoride(in) = fluoride(out)</text>
        <dbReference type="Rhea" id="RHEA:76159"/>
        <dbReference type="ChEBI" id="CHEBI:17051"/>
    </reaction>
    <physiologicalReaction direction="left-to-right" evidence="8">
        <dbReference type="Rhea" id="RHEA:76160"/>
    </physiologicalReaction>
</comment>
<organism evidence="10 11">
    <name type="scientific">Arxiozyma heterogenica</name>
    <dbReference type="NCBI Taxonomy" id="278026"/>
    <lineage>
        <taxon>Eukaryota</taxon>
        <taxon>Fungi</taxon>
        <taxon>Dikarya</taxon>
        <taxon>Ascomycota</taxon>
        <taxon>Saccharomycotina</taxon>
        <taxon>Saccharomycetes</taxon>
        <taxon>Saccharomycetales</taxon>
        <taxon>Saccharomycetaceae</taxon>
        <taxon>Arxiozyma</taxon>
    </lineage>
</organism>
<dbReference type="PANTHER" id="PTHR28259">
    <property type="entry name" value="FLUORIDE EXPORT PROTEIN 1-RELATED"/>
    <property type="match status" value="1"/>
</dbReference>